<dbReference type="PROSITE" id="PS50928">
    <property type="entry name" value="ABC_TM1"/>
    <property type="match status" value="1"/>
</dbReference>
<dbReference type="CDD" id="cd06261">
    <property type="entry name" value="TM_PBP2"/>
    <property type="match status" value="1"/>
</dbReference>
<keyword evidence="3" id="KW-1003">Cell membrane</keyword>
<reference evidence="9 10" key="1">
    <citation type="journal article" date="2019" name="Nat. Microbiol.">
        <title>Mediterranean grassland soil C-N compound turnover is dependent on rainfall and depth, and is mediated by genomically divergent microorganisms.</title>
        <authorList>
            <person name="Diamond S."/>
            <person name="Andeer P.F."/>
            <person name="Li Z."/>
            <person name="Crits-Christoph A."/>
            <person name="Burstein D."/>
            <person name="Anantharaman K."/>
            <person name="Lane K.R."/>
            <person name="Thomas B.C."/>
            <person name="Pan C."/>
            <person name="Northen T.R."/>
            <person name="Banfield J.F."/>
        </authorList>
    </citation>
    <scope>NUCLEOTIDE SEQUENCE [LARGE SCALE GENOMIC DNA]</scope>
    <source>
        <strain evidence="9">NP_7</strain>
    </source>
</reference>
<evidence type="ECO:0000313" key="10">
    <source>
        <dbReference type="Proteomes" id="UP000320048"/>
    </source>
</evidence>
<dbReference type="InterPro" id="IPR000515">
    <property type="entry name" value="MetI-like"/>
</dbReference>
<dbReference type="GO" id="GO:0005886">
    <property type="term" value="C:plasma membrane"/>
    <property type="evidence" value="ECO:0007669"/>
    <property type="project" value="UniProtKB-SubCell"/>
</dbReference>
<evidence type="ECO:0000256" key="2">
    <source>
        <dbReference type="ARBA" id="ARBA00022448"/>
    </source>
</evidence>
<dbReference type="PANTHER" id="PTHR32243">
    <property type="entry name" value="MALTOSE TRANSPORT SYSTEM PERMEASE-RELATED"/>
    <property type="match status" value="1"/>
</dbReference>
<dbReference type="InterPro" id="IPR050901">
    <property type="entry name" value="BP-dep_ABC_trans_perm"/>
</dbReference>
<gene>
    <name evidence="9" type="ORF">E6H04_10540</name>
</gene>
<evidence type="ECO:0000259" key="8">
    <source>
        <dbReference type="PROSITE" id="PS50928"/>
    </source>
</evidence>
<dbReference type="Pfam" id="PF00528">
    <property type="entry name" value="BPD_transp_1"/>
    <property type="match status" value="1"/>
</dbReference>
<proteinExistence type="inferred from homology"/>
<feature type="transmembrane region" description="Helical" evidence="7">
    <location>
        <begin position="74"/>
        <end position="97"/>
    </location>
</feature>
<dbReference type="InterPro" id="IPR035906">
    <property type="entry name" value="MetI-like_sf"/>
</dbReference>
<sequence>MAGRSGAGRLLVLIALGALGVAYLFPFAWMLSTSLKPTPELYTQPPTFWPVHPSLDAYQTALIGARHWVLLRNSLGACLATVVLALILALMIAYPLTRLGVPAWFRRGLLSWLLSLRFLPSMVVVIPIFATVRTVGLYDRLTALVLIYTAFSLPFAVWMLKGFLAEVPQEVEEAALVDGAGRWRAFFQILLPMLSPGLLAAAVITFALSWSEFLYALILTATPRSQTFSIAVWSFVTEFEIIWNQMAAVGVISALVPVGLLLLARRYVISALTFGAVREKA</sequence>
<evidence type="ECO:0000256" key="5">
    <source>
        <dbReference type="ARBA" id="ARBA00022989"/>
    </source>
</evidence>
<dbReference type="Gene3D" id="1.10.3720.10">
    <property type="entry name" value="MetI-like"/>
    <property type="match status" value="1"/>
</dbReference>
<feature type="domain" description="ABC transmembrane type-1" evidence="8">
    <location>
        <begin position="71"/>
        <end position="264"/>
    </location>
</feature>
<evidence type="ECO:0000256" key="3">
    <source>
        <dbReference type="ARBA" id="ARBA00022475"/>
    </source>
</evidence>
<dbReference type="EMBL" id="VBAO01000283">
    <property type="protein sequence ID" value="TMI79462.1"/>
    <property type="molecule type" value="Genomic_DNA"/>
</dbReference>
<dbReference type="SUPFAM" id="SSF161098">
    <property type="entry name" value="MetI-like"/>
    <property type="match status" value="1"/>
</dbReference>
<keyword evidence="4 7" id="KW-0812">Transmembrane</keyword>
<keyword evidence="6 7" id="KW-0472">Membrane</keyword>
<evidence type="ECO:0000256" key="7">
    <source>
        <dbReference type="RuleBase" id="RU363032"/>
    </source>
</evidence>
<evidence type="ECO:0000256" key="4">
    <source>
        <dbReference type="ARBA" id="ARBA00022692"/>
    </source>
</evidence>
<name>A0A537J7X4_9BACT</name>
<evidence type="ECO:0000256" key="6">
    <source>
        <dbReference type="ARBA" id="ARBA00023136"/>
    </source>
</evidence>
<feature type="transmembrane region" description="Helical" evidence="7">
    <location>
        <begin position="109"/>
        <end position="129"/>
    </location>
</feature>
<dbReference type="Proteomes" id="UP000320048">
    <property type="component" value="Unassembled WGS sequence"/>
</dbReference>
<comment type="similarity">
    <text evidence="7">Belongs to the binding-protein-dependent transport system permease family.</text>
</comment>
<accession>A0A537J7X4</accession>
<organism evidence="9 10">
    <name type="scientific">Candidatus Segetimicrobium genomatis</name>
    <dbReference type="NCBI Taxonomy" id="2569760"/>
    <lineage>
        <taxon>Bacteria</taxon>
        <taxon>Bacillati</taxon>
        <taxon>Candidatus Sysuimicrobiota</taxon>
        <taxon>Candidatus Sysuimicrobiia</taxon>
        <taxon>Candidatus Sysuimicrobiales</taxon>
        <taxon>Candidatus Segetimicrobiaceae</taxon>
        <taxon>Candidatus Segetimicrobium</taxon>
    </lineage>
</organism>
<dbReference type="AlphaFoldDB" id="A0A537J7X4"/>
<evidence type="ECO:0000313" key="9">
    <source>
        <dbReference type="EMBL" id="TMI79462.1"/>
    </source>
</evidence>
<evidence type="ECO:0000256" key="1">
    <source>
        <dbReference type="ARBA" id="ARBA00004651"/>
    </source>
</evidence>
<comment type="caution">
    <text evidence="9">The sequence shown here is derived from an EMBL/GenBank/DDBJ whole genome shotgun (WGS) entry which is preliminary data.</text>
</comment>
<keyword evidence="5 7" id="KW-1133">Transmembrane helix</keyword>
<dbReference type="PANTHER" id="PTHR32243:SF18">
    <property type="entry name" value="INNER MEMBRANE ABC TRANSPORTER PERMEASE PROTEIN YCJP"/>
    <property type="match status" value="1"/>
</dbReference>
<keyword evidence="2 7" id="KW-0813">Transport</keyword>
<feature type="transmembrane region" description="Helical" evidence="7">
    <location>
        <begin position="141"/>
        <end position="160"/>
    </location>
</feature>
<dbReference type="GO" id="GO:0055085">
    <property type="term" value="P:transmembrane transport"/>
    <property type="evidence" value="ECO:0007669"/>
    <property type="project" value="InterPro"/>
</dbReference>
<comment type="subcellular location">
    <subcellularLocation>
        <location evidence="1 7">Cell membrane</location>
        <topology evidence="1 7">Multi-pass membrane protein</topology>
    </subcellularLocation>
</comment>
<feature type="transmembrane region" description="Helical" evidence="7">
    <location>
        <begin position="241"/>
        <end position="264"/>
    </location>
</feature>
<feature type="transmembrane region" description="Helical" evidence="7">
    <location>
        <begin position="12"/>
        <end position="31"/>
    </location>
</feature>
<protein>
    <submittedName>
        <fullName evidence="9">Carbohydrate ABC transporter permease</fullName>
    </submittedName>
</protein>